<evidence type="ECO:0000313" key="1">
    <source>
        <dbReference type="EMBL" id="CAK9145436.1"/>
    </source>
</evidence>
<proteinExistence type="predicted"/>
<dbReference type="AlphaFoldDB" id="A0ABC8RMP3"/>
<evidence type="ECO:0000313" key="2">
    <source>
        <dbReference type="Proteomes" id="UP001642360"/>
    </source>
</evidence>
<sequence length="156" mass="17224">MQTLGWFLIFYTGRRSQVLLGWNSTDPQSDSIVENEKVCSEDWFFGTRLCSDSSPTAFAFSRRLLNYLSDLTLLIESAFPSALMKWPLSSMASLLIAYFTSAHSSSLISPFLLSVGSSQLSHSAQAIGSVDSKYQLNYTLLQLVFNAAYTSVAFSG</sequence>
<keyword evidence="2" id="KW-1185">Reference proteome</keyword>
<gene>
    <name evidence="1" type="ORF">ILEXP_LOCUS13249</name>
</gene>
<protein>
    <submittedName>
        <fullName evidence="1">Uncharacterized protein</fullName>
    </submittedName>
</protein>
<dbReference type="Proteomes" id="UP001642360">
    <property type="component" value="Unassembled WGS sequence"/>
</dbReference>
<name>A0ABC8RMP3_9AQUA</name>
<dbReference type="EMBL" id="CAUOFW020001491">
    <property type="protein sequence ID" value="CAK9145436.1"/>
    <property type="molecule type" value="Genomic_DNA"/>
</dbReference>
<reference evidence="1 2" key="1">
    <citation type="submission" date="2024-02" db="EMBL/GenBank/DDBJ databases">
        <authorList>
            <person name="Vignale AGUSTIN F."/>
            <person name="Sosa J E."/>
            <person name="Modenutti C."/>
        </authorList>
    </citation>
    <scope>NUCLEOTIDE SEQUENCE [LARGE SCALE GENOMIC DNA]</scope>
</reference>
<comment type="caution">
    <text evidence="1">The sequence shown here is derived from an EMBL/GenBank/DDBJ whole genome shotgun (WGS) entry which is preliminary data.</text>
</comment>
<organism evidence="1 2">
    <name type="scientific">Ilex paraguariensis</name>
    <name type="common">yerba mate</name>
    <dbReference type="NCBI Taxonomy" id="185542"/>
    <lineage>
        <taxon>Eukaryota</taxon>
        <taxon>Viridiplantae</taxon>
        <taxon>Streptophyta</taxon>
        <taxon>Embryophyta</taxon>
        <taxon>Tracheophyta</taxon>
        <taxon>Spermatophyta</taxon>
        <taxon>Magnoliopsida</taxon>
        <taxon>eudicotyledons</taxon>
        <taxon>Gunneridae</taxon>
        <taxon>Pentapetalae</taxon>
        <taxon>asterids</taxon>
        <taxon>campanulids</taxon>
        <taxon>Aquifoliales</taxon>
        <taxon>Aquifoliaceae</taxon>
        <taxon>Ilex</taxon>
    </lineage>
</organism>
<accession>A0ABC8RMP3</accession>